<dbReference type="Proteomes" id="UP000887565">
    <property type="component" value="Unplaced"/>
</dbReference>
<accession>A0A915I430</accession>
<sequence>MNDIFVDMKLADPHKYQKQYKGYVCPVQHILHQKTFCSAFLTVLETITTTSTTTVKILVFTGVIRKSGKRKK</sequence>
<name>A0A915I430_ROMCU</name>
<dbReference type="AlphaFoldDB" id="A0A915I430"/>
<keyword evidence="1" id="KW-1185">Reference proteome</keyword>
<protein>
    <submittedName>
        <fullName evidence="2">Uncharacterized protein</fullName>
    </submittedName>
</protein>
<dbReference type="WBParaSite" id="nRc.2.0.1.t08888-RA">
    <property type="protein sequence ID" value="nRc.2.0.1.t08888-RA"/>
    <property type="gene ID" value="nRc.2.0.1.g08888"/>
</dbReference>
<evidence type="ECO:0000313" key="2">
    <source>
        <dbReference type="WBParaSite" id="nRc.2.0.1.t08888-RA"/>
    </source>
</evidence>
<reference evidence="2" key="1">
    <citation type="submission" date="2022-11" db="UniProtKB">
        <authorList>
            <consortium name="WormBaseParasite"/>
        </authorList>
    </citation>
    <scope>IDENTIFICATION</scope>
</reference>
<proteinExistence type="predicted"/>
<organism evidence="1 2">
    <name type="scientific">Romanomermis culicivorax</name>
    <name type="common">Nematode worm</name>
    <dbReference type="NCBI Taxonomy" id="13658"/>
    <lineage>
        <taxon>Eukaryota</taxon>
        <taxon>Metazoa</taxon>
        <taxon>Ecdysozoa</taxon>
        <taxon>Nematoda</taxon>
        <taxon>Enoplea</taxon>
        <taxon>Dorylaimia</taxon>
        <taxon>Mermithida</taxon>
        <taxon>Mermithoidea</taxon>
        <taxon>Mermithidae</taxon>
        <taxon>Romanomermis</taxon>
    </lineage>
</organism>
<evidence type="ECO:0000313" key="1">
    <source>
        <dbReference type="Proteomes" id="UP000887565"/>
    </source>
</evidence>